<dbReference type="EMBL" id="VKID01000002">
    <property type="protein sequence ID" value="TRX99223.1"/>
    <property type="molecule type" value="Genomic_DNA"/>
</dbReference>
<evidence type="ECO:0000313" key="3">
    <source>
        <dbReference type="EMBL" id="TRX99223.1"/>
    </source>
</evidence>
<dbReference type="GO" id="GO:0003677">
    <property type="term" value="F:DNA binding"/>
    <property type="evidence" value="ECO:0007669"/>
    <property type="project" value="InterPro"/>
</dbReference>
<keyword evidence="1" id="KW-1133">Transmembrane helix</keyword>
<keyword evidence="1" id="KW-0812">Transmembrane</keyword>
<comment type="caution">
    <text evidence="3">The sequence shown here is derived from an EMBL/GenBank/DDBJ whole genome shotgun (WGS) entry which is preliminary data.</text>
</comment>
<reference evidence="3 4" key="1">
    <citation type="submission" date="2019-07" db="EMBL/GenBank/DDBJ databases">
        <title>Genome sequence of Acholeplasma laidlawii strain with increased resistance to erythromycin.</title>
        <authorList>
            <person name="Medvedeva E.S."/>
            <person name="Baranova N.B."/>
            <person name="Siniagina M.N."/>
            <person name="Mouzykantov A."/>
            <person name="Chernova O.A."/>
            <person name="Chernov V.M."/>
        </authorList>
    </citation>
    <scope>NUCLEOTIDE SEQUENCE [LARGE SCALE GENOMIC DNA]</scope>
    <source>
        <strain evidence="3 4">PG8REry</strain>
    </source>
</reference>
<dbReference type="Pfam" id="PF04471">
    <property type="entry name" value="Mrr_cat"/>
    <property type="match status" value="1"/>
</dbReference>
<dbReference type="GO" id="GO:0015666">
    <property type="term" value="F:restriction endodeoxyribonuclease activity"/>
    <property type="evidence" value="ECO:0007669"/>
    <property type="project" value="TreeGrafter"/>
</dbReference>
<proteinExistence type="predicted"/>
<protein>
    <submittedName>
        <fullName evidence="3">Restriction endonuclease</fullName>
    </submittedName>
</protein>
<keyword evidence="3" id="KW-0255">Endonuclease</keyword>
<dbReference type="OMA" id="FWIIRRW"/>
<dbReference type="InterPro" id="IPR007560">
    <property type="entry name" value="Restrct_endonuc_IV_Mrr"/>
</dbReference>
<feature type="domain" description="Restriction endonuclease type IV Mrr" evidence="2">
    <location>
        <begin position="92"/>
        <end position="203"/>
    </location>
</feature>
<evidence type="ECO:0000313" key="4">
    <source>
        <dbReference type="Proteomes" id="UP000315938"/>
    </source>
</evidence>
<dbReference type="GO" id="GO:0009307">
    <property type="term" value="P:DNA restriction-modification system"/>
    <property type="evidence" value="ECO:0007669"/>
    <property type="project" value="InterPro"/>
</dbReference>
<dbReference type="InterPro" id="IPR052906">
    <property type="entry name" value="Type_IV_Methyl-Rstrct_Enzyme"/>
</dbReference>
<keyword evidence="3" id="KW-0540">Nuclease</keyword>
<dbReference type="InterPro" id="IPR011335">
    <property type="entry name" value="Restrct_endonuc-II-like"/>
</dbReference>
<gene>
    <name evidence="3" type="ORF">FNV44_05825</name>
</gene>
<name>A0A553IG96_ACHLA</name>
<dbReference type="InterPro" id="IPR011856">
    <property type="entry name" value="tRNA_endonuc-like_dom_sf"/>
</dbReference>
<evidence type="ECO:0000259" key="2">
    <source>
        <dbReference type="Pfam" id="PF04471"/>
    </source>
</evidence>
<dbReference type="Proteomes" id="UP000315938">
    <property type="component" value="Unassembled WGS sequence"/>
</dbReference>
<keyword evidence="3" id="KW-0378">Hydrolase</keyword>
<dbReference type="Gene3D" id="3.40.1350.10">
    <property type="match status" value="1"/>
</dbReference>
<dbReference type="SUPFAM" id="SSF52980">
    <property type="entry name" value="Restriction endonuclease-like"/>
    <property type="match status" value="1"/>
</dbReference>
<evidence type="ECO:0000256" key="1">
    <source>
        <dbReference type="SAM" id="Phobius"/>
    </source>
</evidence>
<dbReference type="AlphaFoldDB" id="A0A553IG96"/>
<feature type="transmembrane region" description="Helical" evidence="1">
    <location>
        <begin position="30"/>
        <end position="50"/>
    </location>
</feature>
<sequence>MHLILWRIKMSNDNLFSKAEIKYLIKNKDIVIGSFGLAAIILAAMNYGILYLIPGIILTIAALGMRGYKIYKIYERNKKIERTRIKYNFKKIKTMDGYQFEKFVADSLKLIGYKTELTKKSGDFGIDVIAKIENKVIGIQVKHYKGKVGYDAVKEVHSGGKIYKCNEYWVVISNNHGFTRQAKIGAEKLNIKLYDIDDFAYLLDFK</sequence>
<dbReference type="PANTHER" id="PTHR30015">
    <property type="entry name" value="MRR RESTRICTION SYSTEM PROTEIN"/>
    <property type="match status" value="1"/>
</dbReference>
<accession>A0A553IG96</accession>
<dbReference type="PANTHER" id="PTHR30015:SF6">
    <property type="entry name" value="SLL1429 PROTEIN"/>
    <property type="match status" value="1"/>
</dbReference>
<keyword evidence="1" id="KW-0472">Membrane</keyword>
<organism evidence="3 4">
    <name type="scientific">Acholeplasma laidlawii</name>
    <dbReference type="NCBI Taxonomy" id="2148"/>
    <lineage>
        <taxon>Bacteria</taxon>
        <taxon>Bacillati</taxon>
        <taxon>Mycoplasmatota</taxon>
        <taxon>Mollicutes</taxon>
        <taxon>Acholeplasmatales</taxon>
        <taxon>Acholeplasmataceae</taxon>
        <taxon>Acholeplasma</taxon>
    </lineage>
</organism>